<dbReference type="InterPro" id="IPR044946">
    <property type="entry name" value="Restrct_endonuc_typeI_TRD_sf"/>
</dbReference>
<dbReference type="InterPro" id="IPR052021">
    <property type="entry name" value="Type-I_RS_S_subunit"/>
</dbReference>
<gene>
    <name evidence="5" type="ORF">C4K46_10330</name>
</gene>
<evidence type="ECO:0000256" key="1">
    <source>
        <dbReference type="ARBA" id="ARBA00010923"/>
    </source>
</evidence>
<keyword evidence="5" id="KW-0255">Endonuclease</keyword>
<reference evidence="5 6" key="1">
    <citation type="submission" date="2018-02" db="EMBL/GenBank/DDBJ databases">
        <title>Draft genome sequence of Streptococcus oricebi CCUG 70868T type strain.</title>
        <authorList>
            <person name="Mendez V."/>
            <person name="Salva-Serra F."/>
            <person name="Jaen-Luchoro D."/>
            <person name="Gonzales-Siles L."/>
            <person name="Karlsson R."/>
            <person name="Engstrom-Jakobsson H."/>
            <person name="Busquets A."/>
            <person name="Gomila M."/>
            <person name="Pineiro-Iglesias B."/>
            <person name="Bennasar-Figueras A."/>
            <person name="Seeger M."/>
            <person name="Moore E."/>
        </authorList>
    </citation>
    <scope>NUCLEOTIDE SEQUENCE [LARGE SCALE GENOMIC DNA]</scope>
    <source>
        <strain evidence="5 6">CCUG 70868</strain>
    </source>
</reference>
<dbReference type="SUPFAM" id="SSF116734">
    <property type="entry name" value="DNA methylase specificity domain"/>
    <property type="match status" value="1"/>
</dbReference>
<evidence type="ECO:0000259" key="4">
    <source>
        <dbReference type="Pfam" id="PF01420"/>
    </source>
</evidence>
<evidence type="ECO:0000256" key="3">
    <source>
        <dbReference type="ARBA" id="ARBA00023125"/>
    </source>
</evidence>
<evidence type="ECO:0000256" key="2">
    <source>
        <dbReference type="ARBA" id="ARBA00022747"/>
    </source>
</evidence>
<name>A0ABS5B650_9STRE</name>
<keyword evidence="2" id="KW-0680">Restriction system</keyword>
<proteinExistence type="inferred from homology"/>
<accession>A0ABS5B650</accession>
<dbReference type="PANTHER" id="PTHR30408:SF13">
    <property type="entry name" value="TYPE I RESTRICTION ENZYME HINDI SPECIFICITY SUBUNIT"/>
    <property type="match status" value="1"/>
</dbReference>
<keyword evidence="3" id="KW-0238">DNA-binding</keyword>
<comment type="caution">
    <text evidence="5">The sequence shown here is derived from an EMBL/GenBank/DDBJ whole genome shotgun (WGS) entry which is preliminary data.</text>
</comment>
<dbReference type="GO" id="GO:0004519">
    <property type="term" value="F:endonuclease activity"/>
    <property type="evidence" value="ECO:0007669"/>
    <property type="project" value="UniProtKB-KW"/>
</dbReference>
<dbReference type="Pfam" id="PF01420">
    <property type="entry name" value="Methylase_S"/>
    <property type="match status" value="1"/>
</dbReference>
<comment type="similarity">
    <text evidence="1">Belongs to the type-I restriction system S methylase family.</text>
</comment>
<protein>
    <submittedName>
        <fullName evidence="5">Restriction endonuclease subunit S</fullName>
    </submittedName>
</protein>
<sequence>MAKTLYDYWFVQFDFPDEHGKPYKSSGGKMVYNEELKREIPQGWGVEKLSDISSFKNGINYEKGSSGDSKTKIVNVRNVSSSTIFIDADELDSVKLSDNQVNNYLVDESMILITRSGVPGATRMVTNIRGKVIYSGFIIGVTLSEKFLLDYVFFYLKDLELLMSNSSSGTIMKNISQATLSQMVIVIPNKEIVKSFSRIMDTYFEGIRNIQKQNESLINLRDWLLPLLMNGQVKLRSESEVREEL</sequence>
<dbReference type="PANTHER" id="PTHR30408">
    <property type="entry name" value="TYPE-1 RESTRICTION ENZYME ECOKI SPECIFICITY PROTEIN"/>
    <property type="match status" value="1"/>
</dbReference>
<keyword evidence="6" id="KW-1185">Reference proteome</keyword>
<keyword evidence="5" id="KW-0540">Nuclease</keyword>
<keyword evidence="5" id="KW-0378">Hydrolase</keyword>
<dbReference type="Gene3D" id="3.90.220.20">
    <property type="entry name" value="DNA methylase specificity domains"/>
    <property type="match status" value="1"/>
</dbReference>
<evidence type="ECO:0000313" key="6">
    <source>
        <dbReference type="Proteomes" id="UP001519296"/>
    </source>
</evidence>
<feature type="domain" description="Type I restriction modification DNA specificity" evidence="4">
    <location>
        <begin position="41"/>
        <end position="216"/>
    </location>
</feature>
<dbReference type="EMBL" id="PRDG01000007">
    <property type="protein sequence ID" value="MBP2624313.1"/>
    <property type="molecule type" value="Genomic_DNA"/>
</dbReference>
<dbReference type="Proteomes" id="UP001519296">
    <property type="component" value="Unassembled WGS sequence"/>
</dbReference>
<evidence type="ECO:0000313" key="5">
    <source>
        <dbReference type="EMBL" id="MBP2624313.1"/>
    </source>
</evidence>
<dbReference type="InterPro" id="IPR000055">
    <property type="entry name" value="Restrct_endonuc_typeI_TRD"/>
</dbReference>
<organism evidence="5 6">
    <name type="scientific">Streptococcus oricebi</name>
    <dbReference type="NCBI Taxonomy" id="1547447"/>
    <lineage>
        <taxon>Bacteria</taxon>
        <taxon>Bacillati</taxon>
        <taxon>Bacillota</taxon>
        <taxon>Bacilli</taxon>
        <taxon>Lactobacillales</taxon>
        <taxon>Streptococcaceae</taxon>
        <taxon>Streptococcus</taxon>
    </lineage>
</organism>